<dbReference type="Pfam" id="PF15922">
    <property type="entry name" value="YjeJ"/>
    <property type="match status" value="1"/>
</dbReference>
<dbReference type="PATRIC" id="fig|1261127.3.peg.4947"/>
<accession>A0A0F6TYZ0</accession>
<reference evidence="1 2" key="1">
    <citation type="journal article" date="2013" name="Appl. Microbiol. Biotechnol.">
        <title>Glycerol assimilation and production of 1,3-propanediol by Citrobacter amalonaticus Y19.</title>
        <authorList>
            <person name="Ainala S.K."/>
            <person name="Ashok S."/>
            <person name="Ko Y."/>
            <person name="Park S."/>
        </authorList>
    </citation>
    <scope>NUCLEOTIDE SEQUENCE [LARGE SCALE GENOMIC DNA]</scope>
    <source>
        <strain evidence="1 2">Y19</strain>
    </source>
</reference>
<proteinExistence type="predicted"/>
<dbReference type="EMBL" id="CP011132">
    <property type="protein sequence ID" value="AKE61391.1"/>
    <property type="molecule type" value="Genomic_DNA"/>
</dbReference>
<dbReference type="OrthoDB" id="6602592at2"/>
<name>A0A0F6TYZ0_CITAM</name>
<dbReference type="Proteomes" id="UP000034085">
    <property type="component" value="Chromosome"/>
</dbReference>
<dbReference type="InterPro" id="IPR031810">
    <property type="entry name" value="YjeJ-like"/>
</dbReference>
<evidence type="ECO:0000313" key="1">
    <source>
        <dbReference type="EMBL" id="AKE61391.1"/>
    </source>
</evidence>
<evidence type="ECO:0000313" key="2">
    <source>
        <dbReference type="Proteomes" id="UP000034085"/>
    </source>
</evidence>
<protein>
    <recommendedName>
        <fullName evidence="3">YjeJ</fullName>
    </recommendedName>
</protein>
<organism evidence="1 2">
    <name type="scientific">Citrobacter amalonaticus Y19</name>
    <dbReference type="NCBI Taxonomy" id="1261127"/>
    <lineage>
        <taxon>Bacteria</taxon>
        <taxon>Pseudomonadati</taxon>
        <taxon>Pseudomonadota</taxon>
        <taxon>Gammaproteobacteria</taxon>
        <taxon>Enterobacterales</taxon>
        <taxon>Enterobacteriaceae</taxon>
        <taxon>Citrobacter</taxon>
    </lineage>
</organism>
<dbReference type="HOGENOM" id="CLU_962226_0_0_6"/>
<dbReference type="KEGG" id="cama:F384_23865"/>
<dbReference type="AlphaFoldDB" id="A0A0F6TYZ0"/>
<gene>
    <name evidence="1" type="ORF">F384_23865</name>
</gene>
<dbReference type="RefSeq" id="WP_046494345.1">
    <property type="nucleotide sequence ID" value="NZ_CP011132.1"/>
</dbReference>
<evidence type="ECO:0008006" key="3">
    <source>
        <dbReference type="Google" id="ProtNLM"/>
    </source>
</evidence>
<sequence>MAISIKGINTGVIRKANEFIALALKIKEPRNKESLFFLSALELRDLLIAVESRLYQKQQLDAAERQHYEKMRDSISKKMQENIPAMVEDELRHADVQRRVTAVALTDGSGDDLTLTFTLHDGNTCILRVNELQIDVLVYAIIRAIENAGMRELALRISSLLDFLPLYDADYLDHERLEYDAYAQPEWKHSLFTHYLAMLYRFTDEAGKVQFSGAVVKTRVPSGSKEAEAISRRLLDFSPRLKTLAGKPCQVFVRTLTADKAQTLTQEQCLRALHHLRVQSVNTTAQHA</sequence>